<dbReference type="EMBL" id="BSYO01000029">
    <property type="protein sequence ID" value="GMH25390.1"/>
    <property type="molecule type" value="Genomic_DNA"/>
</dbReference>
<accession>A0AAD3T9K3</accession>
<organism evidence="2 3">
    <name type="scientific">Nepenthes gracilis</name>
    <name type="common">Slender pitcher plant</name>
    <dbReference type="NCBI Taxonomy" id="150966"/>
    <lineage>
        <taxon>Eukaryota</taxon>
        <taxon>Viridiplantae</taxon>
        <taxon>Streptophyta</taxon>
        <taxon>Embryophyta</taxon>
        <taxon>Tracheophyta</taxon>
        <taxon>Spermatophyta</taxon>
        <taxon>Magnoliopsida</taxon>
        <taxon>eudicotyledons</taxon>
        <taxon>Gunneridae</taxon>
        <taxon>Pentapetalae</taxon>
        <taxon>Caryophyllales</taxon>
        <taxon>Nepenthaceae</taxon>
        <taxon>Nepenthes</taxon>
    </lineage>
</organism>
<dbReference type="Proteomes" id="UP001279734">
    <property type="component" value="Unassembled WGS sequence"/>
</dbReference>
<keyword evidence="3" id="KW-1185">Reference proteome</keyword>
<evidence type="ECO:0000313" key="2">
    <source>
        <dbReference type="EMBL" id="GMH25390.1"/>
    </source>
</evidence>
<protein>
    <submittedName>
        <fullName evidence="2">Uncharacterized protein</fullName>
    </submittedName>
</protein>
<gene>
    <name evidence="2" type="ORF">Nepgr_027233</name>
</gene>
<comment type="caution">
    <text evidence="2">The sequence shown here is derived from an EMBL/GenBank/DDBJ whole genome shotgun (WGS) entry which is preliminary data.</text>
</comment>
<proteinExistence type="predicted"/>
<evidence type="ECO:0000313" key="3">
    <source>
        <dbReference type="Proteomes" id="UP001279734"/>
    </source>
</evidence>
<reference evidence="2" key="1">
    <citation type="submission" date="2023-05" db="EMBL/GenBank/DDBJ databases">
        <title>Nepenthes gracilis genome sequencing.</title>
        <authorList>
            <person name="Fukushima K."/>
        </authorList>
    </citation>
    <scope>NUCLEOTIDE SEQUENCE</scope>
    <source>
        <strain evidence="2">SING2019-196</strain>
    </source>
</reference>
<sequence length="141" mass="14341">MAPEPPAPVPSFSPSPASVFPLLATSASLSVVRGAPDVSQKPNPDVGGLPSSGPPVVDFGAPRINCSPPSPSITPMGIGSGFGISECLRCPLESEVASPPVEVPSSSGVSLTPPSALEIPSLNVEKVVRQRWVCPCLRGHL</sequence>
<feature type="region of interest" description="Disordered" evidence="1">
    <location>
        <begin position="33"/>
        <end position="54"/>
    </location>
</feature>
<evidence type="ECO:0000256" key="1">
    <source>
        <dbReference type="SAM" id="MobiDB-lite"/>
    </source>
</evidence>
<dbReference type="AlphaFoldDB" id="A0AAD3T9K3"/>
<name>A0AAD3T9K3_NEPGR</name>